<evidence type="ECO:0000256" key="1">
    <source>
        <dbReference type="ARBA" id="ARBA00004651"/>
    </source>
</evidence>
<name>A0AA37UKS7_9MICO</name>
<evidence type="ECO:0000256" key="6">
    <source>
        <dbReference type="ARBA" id="ARBA00023136"/>
    </source>
</evidence>
<evidence type="ECO:0000313" key="12">
    <source>
        <dbReference type="EMBL" id="GMA29974.1"/>
    </source>
</evidence>
<protein>
    <recommendedName>
        <fullName evidence="9">VTT domain-containing protein</fullName>
    </recommendedName>
</protein>
<keyword evidence="4 7" id="KW-0812">Transmembrane</keyword>
<dbReference type="EMBL" id="BSUL01000001">
    <property type="protein sequence ID" value="GMA26782.1"/>
    <property type="molecule type" value="Genomic_DNA"/>
</dbReference>
<feature type="compositionally biased region" description="Low complexity" evidence="8">
    <location>
        <begin position="238"/>
        <end position="248"/>
    </location>
</feature>
<comment type="caution">
    <text evidence="12">The sequence shown here is derived from an EMBL/GenBank/DDBJ whole genome shotgun (WGS) entry which is preliminary data.</text>
</comment>
<feature type="transmembrane region" description="Helical" evidence="7">
    <location>
        <begin position="84"/>
        <end position="107"/>
    </location>
</feature>
<feature type="compositionally biased region" description="Basic and acidic residues" evidence="8">
    <location>
        <begin position="285"/>
        <end position="298"/>
    </location>
</feature>
<gene>
    <name evidence="10" type="ORF">GCM10025874_00350</name>
    <name evidence="11" type="ORF">GCM10025874_31500</name>
    <name evidence="12" type="ORF">GCM10025874_32270</name>
</gene>
<dbReference type="EMBL" id="BSUL01000001">
    <property type="protein sequence ID" value="GMA29897.1"/>
    <property type="molecule type" value="Genomic_DNA"/>
</dbReference>
<sequence>MAEEARTPCRGFVAPHQETPVETLAAGLFDVEGLISGAGTWGLLVVCAIVFVETGLLIGFLLPGDTLLLVTGVLTFQGTIPQPVWLVCLAVFAAAVLGDQLGYLIGVKSGPAIFERKSSGFFSRRSVERTNAFFERYGGLAVTIARFVPVARTIAPVAAGVGRMPYRKFLFFNVLGALVWGVGLVMVGWGVAHIPGVADLVTHYIEYVLIGLVVIVVASMVVHWLKERRERQEEEDAGAPGAESAPTGAPGGPGTESGAIGAPAAPGTGSESTGAPHRSPSIEHGSLDEHGPEPRRRG</sequence>
<proteinExistence type="inferred from homology"/>
<keyword evidence="3 7" id="KW-1003">Cell membrane</keyword>
<evidence type="ECO:0000313" key="10">
    <source>
        <dbReference type="EMBL" id="GMA26782.1"/>
    </source>
</evidence>
<reference evidence="12" key="2">
    <citation type="submission" date="2023-02" db="EMBL/GenBank/DDBJ databases">
        <authorList>
            <person name="Sun Q."/>
            <person name="Mori K."/>
        </authorList>
    </citation>
    <scope>NUCLEOTIDE SEQUENCE</scope>
    <source>
        <strain evidence="12">NBRC 112289</strain>
    </source>
</reference>
<evidence type="ECO:0000256" key="2">
    <source>
        <dbReference type="ARBA" id="ARBA00010792"/>
    </source>
</evidence>
<feature type="region of interest" description="Disordered" evidence="8">
    <location>
        <begin position="232"/>
        <end position="298"/>
    </location>
</feature>
<evidence type="ECO:0000256" key="7">
    <source>
        <dbReference type="RuleBase" id="RU367016"/>
    </source>
</evidence>
<evidence type="ECO:0000313" key="13">
    <source>
        <dbReference type="Proteomes" id="UP001157160"/>
    </source>
</evidence>
<evidence type="ECO:0000256" key="3">
    <source>
        <dbReference type="ARBA" id="ARBA00022475"/>
    </source>
</evidence>
<dbReference type="GO" id="GO:0005886">
    <property type="term" value="C:plasma membrane"/>
    <property type="evidence" value="ECO:0007669"/>
    <property type="project" value="UniProtKB-SubCell"/>
</dbReference>
<dbReference type="InterPro" id="IPR032816">
    <property type="entry name" value="VTT_dom"/>
</dbReference>
<feature type="compositionally biased region" description="Low complexity" evidence="8">
    <location>
        <begin position="256"/>
        <end position="269"/>
    </location>
</feature>
<evidence type="ECO:0000256" key="4">
    <source>
        <dbReference type="ARBA" id="ARBA00022692"/>
    </source>
</evidence>
<evidence type="ECO:0000259" key="9">
    <source>
        <dbReference type="Pfam" id="PF09335"/>
    </source>
</evidence>
<dbReference type="EMBL" id="BSUL01000002">
    <property type="protein sequence ID" value="GMA29974.1"/>
    <property type="molecule type" value="Genomic_DNA"/>
</dbReference>
<dbReference type="PANTHER" id="PTHR30353:SF0">
    <property type="entry name" value="TRANSMEMBRANE PROTEIN"/>
    <property type="match status" value="1"/>
</dbReference>
<dbReference type="RefSeq" id="WP_284228835.1">
    <property type="nucleotide sequence ID" value="NZ_BSUL01000001.1"/>
</dbReference>
<keyword evidence="13" id="KW-1185">Reference proteome</keyword>
<evidence type="ECO:0000256" key="5">
    <source>
        <dbReference type="ARBA" id="ARBA00022989"/>
    </source>
</evidence>
<feature type="transmembrane region" description="Helical" evidence="7">
    <location>
        <begin position="170"/>
        <end position="192"/>
    </location>
</feature>
<comment type="subcellular location">
    <subcellularLocation>
        <location evidence="1 7">Cell membrane</location>
        <topology evidence="1 7">Multi-pass membrane protein</topology>
    </subcellularLocation>
</comment>
<reference evidence="12 13" key="1">
    <citation type="journal article" date="2014" name="Int. J. Syst. Evol. Microbiol.">
        <title>Complete genome sequence of Corynebacterium casei LMG S-19264T (=DSM 44701T), isolated from a smear-ripened cheese.</title>
        <authorList>
            <consortium name="US DOE Joint Genome Institute (JGI-PGF)"/>
            <person name="Walter F."/>
            <person name="Albersmeier A."/>
            <person name="Kalinowski J."/>
            <person name="Ruckert C."/>
        </authorList>
    </citation>
    <scope>NUCLEOTIDE SEQUENCE [LARGE SCALE GENOMIC DNA]</scope>
    <source>
        <strain evidence="12 13">NBRC 112289</strain>
    </source>
</reference>
<feature type="transmembrane region" description="Helical" evidence="7">
    <location>
        <begin position="41"/>
        <end position="64"/>
    </location>
</feature>
<evidence type="ECO:0000313" key="11">
    <source>
        <dbReference type="EMBL" id="GMA29897.1"/>
    </source>
</evidence>
<keyword evidence="6 7" id="KW-0472">Membrane</keyword>
<dbReference type="AlphaFoldDB" id="A0AA37UKS7"/>
<dbReference type="PANTHER" id="PTHR30353">
    <property type="entry name" value="INNER MEMBRANE PROTEIN DEDA-RELATED"/>
    <property type="match status" value="1"/>
</dbReference>
<keyword evidence="5 7" id="KW-1133">Transmembrane helix</keyword>
<organism evidence="12 13">
    <name type="scientific">Arenivirga flava</name>
    <dbReference type="NCBI Taxonomy" id="1930060"/>
    <lineage>
        <taxon>Bacteria</taxon>
        <taxon>Bacillati</taxon>
        <taxon>Actinomycetota</taxon>
        <taxon>Actinomycetes</taxon>
        <taxon>Micrococcales</taxon>
        <taxon>Microbacteriaceae</taxon>
        <taxon>Arenivirga</taxon>
    </lineage>
</organism>
<evidence type="ECO:0000256" key="8">
    <source>
        <dbReference type="SAM" id="MobiDB-lite"/>
    </source>
</evidence>
<dbReference type="Pfam" id="PF09335">
    <property type="entry name" value="VTT_dom"/>
    <property type="match status" value="1"/>
</dbReference>
<dbReference type="InterPro" id="IPR032818">
    <property type="entry name" value="DedA-like"/>
</dbReference>
<feature type="domain" description="VTT" evidence="9">
    <location>
        <begin position="62"/>
        <end position="189"/>
    </location>
</feature>
<comment type="similarity">
    <text evidence="2 7">Belongs to the DedA family.</text>
</comment>
<feature type="transmembrane region" description="Helical" evidence="7">
    <location>
        <begin position="204"/>
        <end position="225"/>
    </location>
</feature>
<accession>A0AA37UKS7</accession>
<dbReference type="Proteomes" id="UP001157160">
    <property type="component" value="Unassembled WGS sequence"/>
</dbReference>